<evidence type="ECO:0000313" key="1">
    <source>
        <dbReference type="EMBL" id="KAK3178568.1"/>
    </source>
</evidence>
<keyword evidence="2" id="KW-1185">Reference proteome</keyword>
<comment type="caution">
    <text evidence="1">The sequence shown here is derived from an EMBL/GenBank/DDBJ whole genome shotgun (WGS) entry which is preliminary data.</text>
</comment>
<dbReference type="GO" id="GO:0000287">
    <property type="term" value="F:magnesium ion binding"/>
    <property type="evidence" value="ECO:0007669"/>
    <property type="project" value="TreeGrafter"/>
</dbReference>
<dbReference type="Gene3D" id="2.40.320.10">
    <property type="entry name" value="Hypothetical Protein Pfu-838710-001"/>
    <property type="match status" value="1"/>
</dbReference>
<dbReference type="PANTHER" id="PTHR14586">
    <property type="entry name" value="THIAMINE-TRIPHOSPHATASE"/>
    <property type="match status" value="1"/>
</dbReference>
<protein>
    <recommendedName>
        <fullName evidence="3">CYTH domain-containing protein</fullName>
    </recommendedName>
</protein>
<dbReference type="SUPFAM" id="SSF55154">
    <property type="entry name" value="CYTH-like phosphatases"/>
    <property type="match status" value="1"/>
</dbReference>
<dbReference type="InterPro" id="IPR039582">
    <property type="entry name" value="THTPA"/>
</dbReference>
<proteinExistence type="predicted"/>
<dbReference type="EMBL" id="JASNWA010000003">
    <property type="protein sequence ID" value="KAK3178568.1"/>
    <property type="molecule type" value="Genomic_DNA"/>
</dbReference>
<dbReference type="PANTHER" id="PTHR14586:SF1">
    <property type="entry name" value="THIAMINE-TRIPHOSPHATASE"/>
    <property type="match status" value="1"/>
</dbReference>
<dbReference type="GO" id="GO:0042357">
    <property type="term" value="P:thiamine diphosphate metabolic process"/>
    <property type="evidence" value="ECO:0007669"/>
    <property type="project" value="TreeGrafter"/>
</dbReference>
<evidence type="ECO:0008006" key="3">
    <source>
        <dbReference type="Google" id="ProtNLM"/>
    </source>
</evidence>
<accession>A0AAD9ZIN4</accession>
<organism evidence="1 2">
    <name type="scientific">Lepraria neglecta</name>
    <dbReference type="NCBI Taxonomy" id="209136"/>
    <lineage>
        <taxon>Eukaryota</taxon>
        <taxon>Fungi</taxon>
        <taxon>Dikarya</taxon>
        <taxon>Ascomycota</taxon>
        <taxon>Pezizomycotina</taxon>
        <taxon>Lecanoromycetes</taxon>
        <taxon>OSLEUM clade</taxon>
        <taxon>Lecanoromycetidae</taxon>
        <taxon>Lecanorales</taxon>
        <taxon>Lecanorineae</taxon>
        <taxon>Stereocaulaceae</taxon>
        <taxon>Lepraria</taxon>
    </lineage>
</organism>
<sequence>MLMHLGTSPRPFKKLHELNLESLRDTYYEKGNQLSSTGLWVRKRQQVVFPHINPLLEGELTPGAVSWQAKQKRRVAQTEDKSQILQMVRSRFPKCPCHKKSFGLDVLAEFEAIRYTFLADDKFTIVLDNTDFDHQVGEVELVVEPEDVDEAHTDIDAFLEESAWFYDTSNPKGKLTAYFEKFGYPKEKVQEEPAKAGPHPFAPF</sequence>
<dbReference type="AlphaFoldDB" id="A0AAD9ZIN4"/>
<dbReference type="InterPro" id="IPR033469">
    <property type="entry name" value="CYTH-like_dom_sf"/>
</dbReference>
<dbReference type="Proteomes" id="UP001276659">
    <property type="component" value="Unassembled WGS sequence"/>
</dbReference>
<reference evidence="1" key="1">
    <citation type="submission" date="2022-11" db="EMBL/GenBank/DDBJ databases">
        <title>Chromosomal genome sequence assembly and mating type (MAT) locus characterization of the leprose asexual lichenized fungus Lepraria neglecta (Nyl.) Erichsen.</title>
        <authorList>
            <person name="Allen J.L."/>
            <person name="Pfeffer B."/>
        </authorList>
    </citation>
    <scope>NUCLEOTIDE SEQUENCE</scope>
    <source>
        <strain evidence="1">Allen 5258</strain>
    </source>
</reference>
<gene>
    <name evidence="1" type="ORF">OEA41_000705</name>
</gene>
<evidence type="ECO:0000313" key="2">
    <source>
        <dbReference type="Proteomes" id="UP001276659"/>
    </source>
</evidence>
<name>A0AAD9ZIN4_9LECA</name>
<dbReference type="GO" id="GO:0050333">
    <property type="term" value="F:thiamine triphosphate phosphatase activity"/>
    <property type="evidence" value="ECO:0007669"/>
    <property type="project" value="InterPro"/>
</dbReference>